<sequence>MLDWIPTSRRPQPDLESASPALLGRRAIAAVIDLLICYLVVETAILAVLMVVFLEFFLAEPGQAFLLSIVGLVPVYLLYTFLFEWKLARTPGKKRMDLLVVTDDGTDLTVRGAAIRNGLRYVDWLPIGYLLGWVLARRSGDGRRLGDRLAATVVVRPETDAPSLFDAETPFRSDDDRSASQRDG</sequence>
<proteinExistence type="predicted"/>
<dbReference type="EMBL" id="RBZW01000033">
    <property type="protein sequence ID" value="THE64358.1"/>
    <property type="molecule type" value="Genomic_DNA"/>
</dbReference>
<feature type="region of interest" description="Disordered" evidence="5">
    <location>
        <begin position="161"/>
        <end position="184"/>
    </location>
</feature>
<accession>A0A4S3TP41</accession>
<evidence type="ECO:0000256" key="3">
    <source>
        <dbReference type="ARBA" id="ARBA00022989"/>
    </source>
</evidence>
<protein>
    <submittedName>
        <fullName evidence="8">RDD family protein</fullName>
    </submittedName>
</protein>
<dbReference type="InterPro" id="IPR010432">
    <property type="entry name" value="RDD"/>
</dbReference>
<evidence type="ECO:0000256" key="5">
    <source>
        <dbReference type="SAM" id="MobiDB-lite"/>
    </source>
</evidence>
<dbReference type="Pfam" id="PF06271">
    <property type="entry name" value="RDD"/>
    <property type="match status" value="1"/>
</dbReference>
<evidence type="ECO:0000313" key="9">
    <source>
        <dbReference type="Proteomes" id="UP000318864"/>
    </source>
</evidence>
<keyword evidence="3 6" id="KW-1133">Transmembrane helix</keyword>
<feature type="transmembrane region" description="Helical" evidence="6">
    <location>
        <begin position="64"/>
        <end position="85"/>
    </location>
</feature>
<dbReference type="PANTHER" id="PTHR38480">
    <property type="entry name" value="SLR0254 PROTEIN"/>
    <property type="match status" value="1"/>
</dbReference>
<keyword evidence="9" id="KW-1185">Reference proteome</keyword>
<dbReference type="GO" id="GO:0016020">
    <property type="term" value="C:membrane"/>
    <property type="evidence" value="ECO:0007669"/>
    <property type="project" value="UniProtKB-SubCell"/>
</dbReference>
<organism evidence="8 9">
    <name type="scientific">Salinadaptatus halalkaliphilus</name>
    <dbReference type="NCBI Taxonomy" id="2419781"/>
    <lineage>
        <taxon>Archaea</taxon>
        <taxon>Methanobacteriati</taxon>
        <taxon>Methanobacteriota</taxon>
        <taxon>Stenosarchaea group</taxon>
        <taxon>Halobacteria</taxon>
        <taxon>Halobacteriales</taxon>
        <taxon>Natrialbaceae</taxon>
        <taxon>Salinadaptatus</taxon>
    </lineage>
</organism>
<name>A0A4S3TP41_9EURY</name>
<evidence type="ECO:0000313" key="8">
    <source>
        <dbReference type="EMBL" id="THE64358.1"/>
    </source>
</evidence>
<evidence type="ECO:0000256" key="1">
    <source>
        <dbReference type="ARBA" id="ARBA00004141"/>
    </source>
</evidence>
<evidence type="ECO:0000256" key="4">
    <source>
        <dbReference type="ARBA" id="ARBA00023136"/>
    </source>
</evidence>
<reference evidence="8 9" key="1">
    <citation type="submission" date="2018-10" db="EMBL/GenBank/DDBJ databases">
        <title>Natronolimnobius sp. XQ-INN 246 isolated from Inner Mongolia Autonomous Region of China.</title>
        <authorList>
            <person name="Xue Q."/>
        </authorList>
    </citation>
    <scope>NUCLEOTIDE SEQUENCE [LARGE SCALE GENOMIC DNA]</scope>
    <source>
        <strain evidence="8 9">XQ-INN 246</strain>
    </source>
</reference>
<evidence type="ECO:0000259" key="7">
    <source>
        <dbReference type="Pfam" id="PF06271"/>
    </source>
</evidence>
<dbReference type="AlphaFoldDB" id="A0A4S3TP41"/>
<dbReference type="RefSeq" id="WP_141465146.1">
    <property type="nucleotide sequence ID" value="NZ_RBZW01000033.1"/>
</dbReference>
<dbReference type="PANTHER" id="PTHR38480:SF1">
    <property type="entry name" value="SLR0254 PROTEIN"/>
    <property type="match status" value="1"/>
</dbReference>
<evidence type="ECO:0000256" key="2">
    <source>
        <dbReference type="ARBA" id="ARBA00022692"/>
    </source>
</evidence>
<comment type="caution">
    <text evidence="8">The sequence shown here is derived from an EMBL/GenBank/DDBJ whole genome shotgun (WGS) entry which is preliminary data.</text>
</comment>
<dbReference type="Proteomes" id="UP000318864">
    <property type="component" value="Unassembled WGS sequence"/>
</dbReference>
<feature type="domain" description="RDD" evidence="7">
    <location>
        <begin position="21"/>
        <end position="150"/>
    </location>
</feature>
<comment type="subcellular location">
    <subcellularLocation>
        <location evidence="1">Membrane</location>
        <topology evidence="1">Multi-pass membrane protein</topology>
    </subcellularLocation>
</comment>
<keyword evidence="4 6" id="KW-0472">Membrane</keyword>
<gene>
    <name evidence="8" type="ORF">D8Y22_13160</name>
</gene>
<evidence type="ECO:0000256" key="6">
    <source>
        <dbReference type="SAM" id="Phobius"/>
    </source>
</evidence>
<keyword evidence="2 6" id="KW-0812">Transmembrane</keyword>
<feature type="transmembrane region" description="Helical" evidence="6">
    <location>
        <begin position="35"/>
        <end position="58"/>
    </location>
</feature>
<dbReference type="OrthoDB" id="288430at2157"/>
<feature type="compositionally biased region" description="Basic and acidic residues" evidence="5">
    <location>
        <begin position="169"/>
        <end position="184"/>
    </location>
</feature>